<dbReference type="PANTHER" id="PTHR31806">
    <property type="entry name" value="PURINE-CYTOSINE PERMEASE FCY2-RELATED"/>
    <property type="match status" value="1"/>
</dbReference>
<dbReference type="Gene3D" id="1.10.4160.10">
    <property type="entry name" value="Hydantoin permease"/>
    <property type="match status" value="1"/>
</dbReference>
<name>A0A9W4UP47_9PLEO</name>
<dbReference type="GO" id="GO:0000329">
    <property type="term" value="C:fungal-type vacuole membrane"/>
    <property type="evidence" value="ECO:0007669"/>
    <property type="project" value="TreeGrafter"/>
</dbReference>
<feature type="transmembrane region" description="Helical" evidence="9">
    <location>
        <begin position="502"/>
        <end position="528"/>
    </location>
</feature>
<proteinExistence type="inferred from homology"/>
<dbReference type="OrthoDB" id="5428495at2759"/>
<evidence type="ECO:0000256" key="9">
    <source>
        <dbReference type="SAM" id="Phobius"/>
    </source>
</evidence>
<accession>A0A9W4UP47</accession>
<evidence type="ECO:0000256" key="2">
    <source>
        <dbReference type="ARBA" id="ARBA00008974"/>
    </source>
</evidence>
<dbReference type="GO" id="GO:0005886">
    <property type="term" value="C:plasma membrane"/>
    <property type="evidence" value="ECO:0007669"/>
    <property type="project" value="TreeGrafter"/>
</dbReference>
<dbReference type="Pfam" id="PF02133">
    <property type="entry name" value="Transp_cyt_pur"/>
    <property type="match status" value="1"/>
</dbReference>
<feature type="transmembrane region" description="Helical" evidence="9">
    <location>
        <begin position="534"/>
        <end position="558"/>
    </location>
</feature>
<protein>
    <recommendedName>
        <fullName evidence="10">General stress protein FMN-binding split barrel domain-containing protein</fullName>
    </recommendedName>
</protein>
<dbReference type="InterPro" id="IPR026030">
    <property type="entry name" value="Pur-cyt_permease_Fcy2/21/22"/>
</dbReference>
<evidence type="ECO:0000256" key="3">
    <source>
        <dbReference type="ARBA" id="ARBA00022448"/>
    </source>
</evidence>
<keyword evidence="5 9" id="KW-0812">Transmembrane</keyword>
<dbReference type="GO" id="GO:0022857">
    <property type="term" value="F:transmembrane transporter activity"/>
    <property type="evidence" value="ECO:0007669"/>
    <property type="project" value="InterPro"/>
</dbReference>
<dbReference type="InterPro" id="IPR012349">
    <property type="entry name" value="Split_barrel_FMN-bd"/>
</dbReference>
<gene>
    <name evidence="11" type="ORF">PDIGIT_LOCUS11677</name>
</gene>
<feature type="transmembrane region" description="Helical" evidence="9">
    <location>
        <begin position="795"/>
        <end position="818"/>
    </location>
</feature>
<dbReference type="FunFam" id="1.10.4160.10:FF:000002">
    <property type="entry name" value="Purine-cytosine permease fcyB"/>
    <property type="match status" value="1"/>
</dbReference>
<comment type="subcellular location">
    <subcellularLocation>
        <location evidence="1">Membrane</location>
        <topology evidence="1">Multi-pass membrane protein</topology>
    </subcellularLocation>
</comment>
<feature type="transmembrane region" description="Helical" evidence="9">
    <location>
        <begin position="635"/>
        <end position="657"/>
    </location>
</feature>
<evidence type="ECO:0000313" key="12">
    <source>
        <dbReference type="Proteomes" id="UP001152607"/>
    </source>
</evidence>
<dbReference type="GO" id="GO:0015851">
    <property type="term" value="P:nucleobase transport"/>
    <property type="evidence" value="ECO:0007669"/>
    <property type="project" value="UniProtKB-ARBA"/>
</dbReference>
<evidence type="ECO:0000256" key="8">
    <source>
        <dbReference type="SAM" id="MobiDB-lite"/>
    </source>
</evidence>
<keyword evidence="7 9" id="KW-0472">Membrane</keyword>
<comment type="caution">
    <text evidence="11">The sequence shown here is derived from an EMBL/GenBank/DDBJ whole genome shotgun (WGS) entry which is preliminary data.</text>
</comment>
<feature type="transmembrane region" description="Helical" evidence="9">
    <location>
        <begin position="455"/>
        <end position="482"/>
    </location>
</feature>
<dbReference type="PANTHER" id="PTHR31806:SF8">
    <property type="entry name" value="TRANSPORTER, PUTATIVE (AFU_ORTHOLOGUE AFUA_2G03000)-RELATED"/>
    <property type="match status" value="1"/>
</dbReference>
<feature type="region of interest" description="Disordered" evidence="8">
    <location>
        <begin position="112"/>
        <end position="131"/>
    </location>
</feature>
<dbReference type="SUPFAM" id="SSF50475">
    <property type="entry name" value="FMN-binding split barrel"/>
    <property type="match status" value="1"/>
</dbReference>
<feature type="transmembrane region" description="Helical" evidence="9">
    <location>
        <begin position="754"/>
        <end position="775"/>
    </location>
</feature>
<feature type="transmembrane region" description="Helical" evidence="9">
    <location>
        <begin position="604"/>
        <end position="623"/>
    </location>
</feature>
<feature type="domain" description="General stress protein FMN-binding split barrel" evidence="10">
    <location>
        <begin position="138"/>
        <end position="291"/>
    </location>
</feature>
<dbReference type="InterPro" id="IPR001248">
    <property type="entry name" value="Pur-cyt_permease"/>
</dbReference>
<keyword evidence="12" id="KW-1185">Reference proteome</keyword>
<evidence type="ECO:0000256" key="6">
    <source>
        <dbReference type="ARBA" id="ARBA00022989"/>
    </source>
</evidence>
<evidence type="ECO:0000256" key="7">
    <source>
        <dbReference type="ARBA" id="ARBA00023136"/>
    </source>
</evidence>
<organism evidence="11 12">
    <name type="scientific">Periconia digitata</name>
    <dbReference type="NCBI Taxonomy" id="1303443"/>
    <lineage>
        <taxon>Eukaryota</taxon>
        <taxon>Fungi</taxon>
        <taxon>Dikarya</taxon>
        <taxon>Ascomycota</taxon>
        <taxon>Pezizomycotina</taxon>
        <taxon>Dothideomycetes</taxon>
        <taxon>Pleosporomycetidae</taxon>
        <taxon>Pleosporales</taxon>
        <taxon>Massarineae</taxon>
        <taxon>Periconiaceae</taxon>
        <taxon>Periconia</taxon>
    </lineage>
</organism>
<evidence type="ECO:0000259" key="10">
    <source>
        <dbReference type="Pfam" id="PF16242"/>
    </source>
</evidence>
<keyword evidence="6 9" id="KW-1133">Transmembrane helix</keyword>
<feature type="transmembrane region" description="Helical" evidence="9">
    <location>
        <begin position="730"/>
        <end position="747"/>
    </location>
</feature>
<reference evidence="11" key="1">
    <citation type="submission" date="2023-01" db="EMBL/GenBank/DDBJ databases">
        <authorList>
            <person name="Van Ghelder C."/>
            <person name="Rancurel C."/>
        </authorList>
    </citation>
    <scope>NUCLEOTIDE SEQUENCE</scope>
    <source>
        <strain evidence="11">CNCM I-4278</strain>
    </source>
</reference>
<evidence type="ECO:0000313" key="11">
    <source>
        <dbReference type="EMBL" id="CAI6338547.1"/>
    </source>
</evidence>
<evidence type="ECO:0000256" key="5">
    <source>
        <dbReference type="ARBA" id="ARBA00022692"/>
    </source>
</evidence>
<comment type="similarity">
    <text evidence="2">Belongs to the purine-cytosine permease (2.A.39) family.</text>
</comment>
<dbReference type="Pfam" id="PF16242">
    <property type="entry name" value="Pyrid_ox_like"/>
    <property type="match status" value="1"/>
</dbReference>
<keyword evidence="4" id="KW-0597">Phosphoprotein</keyword>
<feature type="transmembrane region" description="Helical" evidence="9">
    <location>
        <begin position="565"/>
        <end position="584"/>
    </location>
</feature>
<evidence type="ECO:0000256" key="1">
    <source>
        <dbReference type="ARBA" id="ARBA00004141"/>
    </source>
</evidence>
<dbReference type="Gene3D" id="2.30.110.10">
    <property type="entry name" value="Electron Transport, Fmn-binding Protein, Chain A"/>
    <property type="match status" value="1"/>
</dbReference>
<dbReference type="EMBL" id="CAOQHR010000008">
    <property type="protein sequence ID" value="CAI6338547.1"/>
    <property type="molecule type" value="Genomic_DNA"/>
</dbReference>
<evidence type="ECO:0000256" key="4">
    <source>
        <dbReference type="ARBA" id="ARBA00022553"/>
    </source>
</evidence>
<sequence length="862" mass="94880">MLASLDAHNKSSERGFILTSLDVVAHEISVILGLRHSIQINSLELIPTKDSTMSMFSTSRALTCRLTCPSSTQFLGSFVTARASSIISRPWRTTQITPRQFSVYTSSRMPESLKHGEVNSQTDPSVAKQYDTETSKVEQVKDFYKMVDDHKVSMLNTYRNGLGPVGRSMAVAKRSGPDILYLSNAHSQKMTDLSQNKEVQITFQDTKTQDWISITGTVATLSNTDPRIKDLHSKPIKAWFGDLGDGKHDGGPEDPRMTLIEVKAKHVVYYKTEVGSLGMMKEVGVAAVTGSVAKTGALRQLHEEDLEKARTMGLPKHALENHSQANPATSGCQSQIWQKGQEHCFLHQMALQNAGLVDDVERSTNIPPHNVPAPGPAEELAKSEPITKLQRWADRLDEFAGLEVRGIERIPEETRERDMTARDYIAMFTVWFSMNCTANQMTLGVLGPVTYKLSLVDSILCCMFGTIFGSLCTGYISTFGPLSGLRTLNVAKYTMGWYPSKLCVVLNLVIELGYGLIDCLVGGLLLSAVNGGGMSVIVGIVIVAVITWVVATFGITWFHRFEHIVWAPTVLVLFVLIGVAAPHFDTSSKSVGTGAVLAENRLSYFFLTASGPLGWSSASADYINYYPASANRWMILAMTAGGITTGKLFIEFLGIGLGSGLLLNKDWANAFESQGVGALIVESYSPLHGFGKFCCVMLALCIAANNIPGTYAAALNFQQLGRPLDRVPRFVWSTFACIVFTIIAIAGRERLFDIFINFLSIIGYWTIIWITMTFQDEYLFRRGRFDWEIWNCRDALPHGYAALFAFCVGWVGAVLCMYQTYYTGPIASLVGNGADLGLPVSLAWTAIVYPPARWLELKFIGK</sequence>
<dbReference type="Proteomes" id="UP001152607">
    <property type="component" value="Unassembled WGS sequence"/>
</dbReference>
<keyword evidence="3" id="KW-0813">Transport</keyword>
<dbReference type="InterPro" id="IPR038725">
    <property type="entry name" value="YdaG_split_barrel_FMN-bd"/>
</dbReference>
<dbReference type="AlphaFoldDB" id="A0A9W4UP47"/>